<feature type="region of interest" description="Disordered" evidence="1">
    <location>
        <begin position="1"/>
        <end position="39"/>
    </location>
</feature>
<comment type="caution">
    <text evidence="2">The sequence shown here is derived from an EMBL/GenBank/DDBJ whole genome shotgun (WGS) entry which is preliminary data.</text>
</comment>
<dbReference type="Proteomes" id="UP000236319">
    <property type="component" value="Unassembled WGS sequence"/>
</dbReference>
<dbReference type="GeneID" id="39873168"/>
<dbReference type="VEuPathDB" id="PiroplasmaDB:BOVATA_008910"/>
<evidence type="ECO:0000256" key="1">
    <source>
        <dbReference type="SAM" id="MobiDB-lite"/>
    </source>
</evidence>
<name>A0A2H6K8U4_9APIC</name>
<dbReference type="EMBL" id="BDSA01000001">
    <property type="protein sequence ID" value="GBE59398.1"/>
    <property type="molecule type" value="Genomic_DNA"/>
</dbReference>
<keyword evidence="3" id="KW-1185">Reference proteome</keyword>
<evidence type="ECO:0000313" key="2">
    <source>
        <dbReference type="EMBL" id="GBE59398.1"/>
    </source>
</evidence>
<protein>
    <submittedName>
        <fullName evidence="2">Histamine H1, putative</fullName>
    </submittedName>
</protein>
<feature type="compositionally biased region" description="Basic and acidic residues" evidence="1">
    <location>
        <begin position="7"/>
        <end position="36"/>
    </location>
</feature>
<sequence>MAPAPEPAEKKCKCKDAENEGKGCDEENPDNERTSENQDGSCSFIMSATYIQEETENFEAWDICRIY</sequence>
<proteinExistence type="predicted"/>
<dbReference type="RefSeq" id="XP_028865641.1">
    <property type="nucleotide sequence ID" value="XM_029009808.1"/>
</dbReference>
<gene>
    <name evidence="2" type="ORF">BOVATA_008910</name>
</gene>
<organism evidence="2 3">
    <name type="scientific">Babesia ovata</name>
    <dbReference type="NCBI Taxonomy" id="189622"/>
    <lineage>
        <taxon>Eukaryota</taxon>
        <taxon>Sar</taxon>
        <taxon>Alveolata</taxon>
        <taxon>Apicomplexa</taxon>
        <taxon>Aconoidasida</taxon>
        <taxon>Piroplasmida</taxon>
        <taxon>Babesiidae</taxon>
        <taxon>Babesia</taxon>
    </lineage>
</organism>
<reference evidence="2 3" key="1">
    <citation type="journal article" date="2017" name="BMC Genomics">
        <title>Whole-genome assembly of Babesia ovata and comparative genomics between closely related pathogens.</title>
        <authorList>
            <person name="Yamagishi J."/>
            <person name="Asada M."/>
            <person name="Hakimi H."/>
            <person name="Tanaka T.Q."/>
            <person name="Sugimoto C."/>
            <person name="Kawazu S."/>
        </authorList>
    </citation>
    <scope>NUCLEOTIDE SEQUENCE [LARGE SCALE GENOMIC DNA]</scope>
    <source>
        <strain evidence="2 3">Miyake</strain>
    </source>
</reference>
<evidence type="ECO:0000313" key="3">
    <source>
        <dbReference type="Proteomes" id="UP000236319"/>
    </source>
</evidence>
<accession>A0A2H6K8U4</accession>
<dbReference type="AlphaFoldDB" id="A0A2H6K8U4"/>